<keyword evidence="8" id="KW-0539">Nucleus</keyword>
<keyword evidence="3" id="KW-0677">Repeat</keyword>
<evidence type="ECO:0000256" key="4">
    <source>
        <dbReference type="ARBA" id="ARBA00022763"/>
    </source>
</evidence>
<evidence type="ECO:0000256" key="5">
    <source>
        <dbReference type="ARBA" id="ARBA00022771"/>
    </source>
</evidence>
<dbReference type="GO" id="GO:0000724">
    <property type="term" value="P:double-strand break repair via homologous recombination"/>
    <property type="evidence" value="ECO:0007669"/>
    <property type="project" value="TreeGrafter"/>
</dbReference>
<evidence type="ECO:0000313" key="12">
    <source>
        <dbReference type="Proteomes" id="UP000078542"/>
    </source>
</evidence>
<protein>
    <submittedName>
        <fullName evidence="11">Breast cancer type 1 susceptibility protein like protein</fullName>
    </submittedName>
</protein>
<feature type="compositionally biased region" description="Basic and acidic residues" evidence="9">
    <location>
        <begin position="1030"/>
        <end position="1045"/>
    </location>
</feature>
<dbReference type="InterPro" id="IPR001357">
    <property type="entry name" value="BRCT_dom"/>
</dbReference>
<evidence type="ECO:0000256" key="7">
    <source>
        <dbReference type="ARBA" id="ARBA00023204"/>
    </source>
</evidence>
<feature type="region of interest" description="Disordered" evidence="9">
    <location>
        <begin position="971"/>
        <end position="1105"/>
    </location>
</feature>
<name>A0A151IBZ4_9HYME</name>
<dbReference type="Proteomes" id="UP000078542">
    <property type="component" value="Unassembled WGS sequence"/>
</dbReference>
<feature type="region of interest" description="Disordered" evidence="9">
    <location>
        <begin position="204"/>
        <end position="223"/>
    </location>
</feature>
<keyword evidence="7" id="KW-0234">DNA repair</keyword>
<evidence type="ECO:0000256" key="2">
    <source>
        <dbReference type="ARBA" id="ARBA00022723"/>
    </source>
</evidence>
<dbReference type="Gene3D" id="3.40.50.10190">
    <property type="entry name" value="BRCT domain"/>
    <property type="match status" value="2"/>
</dbReference>
<dbReference type="SUPFAM" id="SSF52113">
    <property type="entry name" value="BRCT domain"/>
    <property type="match status" value="2"/>
</dbReference>
<keyword evidence="5" id="KW-0863">Zinc-finger</keyword>
<dbReference type="Pfam" id="PF00533">
    <property type="entry name" value="BRCT"/>
    <property type="match status" value="1"/>
</dbReference>
<feature type="region of interest" description="Disordered" evidence="9">
    <location>
        <begin position="1154"/>
        <end position="1176"/>
    </location>
</feature>
<keyword evidence="2" id="KW-0479">Metal-binding</keyword>
<dbReference type="STRING" id="456900.A0A151IBZ4"/>
<comment type="subcellular location">
    <subcellularLocation>
        <location evidence="1">Nucleus</location>
    </subcellularLocation>
</comment>
<evidence type="ECO:0000256" key="3">
    <source>
        <dbReference type="ARBA" id="ARBA00022737"/>
    </source>
</evidence>
<dbReference type="PROSITE" id="PS50172">
    <property type="entry name" value="BRCT"/>
    <property type="match status" value="2"/>
</dbReference>
<dbReference type="GO" id="GO:0045944">
    <property type="term" value="P:positive regulation of transcription by RNA polymerase II"/>
    <property type="evidence" value="ECO:0007669"/>
    <property type="project" value="TreeGrafter"/>
</dbReference>
<keyword evidence="6" id="KW-0862">Zinc</keyword>
<dbReference type="InterPro" id="IPR031099">
    <property type="entry name" value="BRCA1-associated"/>
</dbReference>
<evidence type="ECO:0000256" key="1">
    <source>
        <dbReference type="ARBA" id="ARBA00004123"/>
    </source>
</evidence>
<dbReference type="FunFam" id="3.40.50.10190:FF:000006">
    <property type="entry name" value="Breast cancer type 1 susceptibility protein homolog"/>
    <property type="match status" value="1"/>
</dbReference>
<gene>
    <name evidence="11" type="ORF">ALC62_12086</name>
</gene>
<dbReference type="InterPro" id="IPR036420">
    <property type="entry name" value="BRCT_dom_sf"/>
</dbReference>
<dbReference type="GO" id="GO:0031436">
    <property type="term" value="C:BRCA1-BARD1 complex"/>
    <property type="evidence" value="ECO:0007669"/>
    <property type="project" value="TreeGrafter"/>
</dbReference>
<feature type="compositionally biased region" description="Polar residues" evidence="9">
    <location>
        <begin position="1019"/>
        <end position="1029"/>
    </location>
</feature>
<feature type="compositionally biased region" description="Polar residues" evidence="9">
    <location>
        <begin position="87"/>
        <end position="105"/>
    </location>
</feature>
<feature type="compositionally biased region" description="Basic and acidic residues" evidence="9">
    <location>
        <begin position="1004"/>
        <end position="1013"/>
    </location>
</feature>
<dbReference type="PANTHER" id="PTHR13763">
    <property type="entry name" value="BREAST CANCER TYPE 1 SUSCEPTIBILITY PROTEIN BRCA1"/>
    <property type="match status" value="1"/>
</dbReference>
<evidence type="ECO:0000256" key="6">
    <source>
        <dbReference type="ARBA" id="ARBA00022833"/>
    </source>
</evidence>
<sequence>MENASCPLCKQSINRRSISKDDNQQKYIQMLKNLVIAIQNDTDIDYSQLLSYSKKSYNTKESCSYSDSKESSKNSTKEKSKEKKSSCQSNQNTNMQIDKPSTSRETMIDRGNSRRDLNVSNKKPETSLNPYSGNDETRITPDVKIRTWLHHLPDNLSANELNIDDSSVGKQISSIEDEARSISISDNNGKSDKIVKKDCNRINAKRQSNRNRKQSTDCSQNIDEDNALSQVNKGASQIDKVIELDSTSSKLKYKTLHDKIHAKENREKNAKTTIETDHQNSSSYWTAHDSRAASTPLCLDTRSTSATSECSTTNWFPVIEFQKEMKRANKKKVKKLNVSIEKNKNLPRIIEDIVLSPSSKYDSIRVAVDHKKSEKETNILPESSGRKQGTIDKNLSNVKVKALNDTNNQMELVDKDEANTTYVTLEEGRQTINLNIDKINEIISLDNATEARDHKKNVADYSDSSLSQQKRLTVTLEKLNESVSQTFTNNSETSSYLSAEKRTLKSRENSNVQETLSGAASFQLQSSTPIKGRLSLKKKKIVNEKSPLLSELPLSLRCSINEDNVDDRKNVNSSVPKHDNKLLDRLKVVSGDLNFKIREIQQRTHSDTISASTSKDIIEVEDNNENVCKIVHQDKKLRHNVTAVSKKYLSTKSKNIENQGHRFLAKFIQLGPLNIRRQNVKYFYVAATKREQLMPAEVRVTSVCNIQISRSGEMYVTSPDPLNDSQIMSDNITVVENTCFANNLNSNETVSKEFPASPICISSAISTPKKNIDSHLNQTKNAAIEHLLLNANQQSDKSIENVVEKNAQFIDKNSFHRTISRIPLKKSIKLLSPDKDSQLKFLTIDSPTTEREKLRHTSSIKSVIKGNNFSETKNLHLEMSTIDKAQELFIENSCKKRKRTRYASDRELFEDESNDRNDFCNSDSDSSRSTIKLDKYNELCKKASLDRLDEHKKRRLSSSDDEDVVMISSVSTKQDMPKRKFNVSSSDVDTDSESESTTHVAKNLKSDNQRAQRDASITDLPTKQCSTKQNSEDLSVRNIIDKSSNDHNTMQTKLMKESKNSQNSLKSIKSRSGENPASHQSPRSNNALNMEKKSTSQKSSARESNLFESSSFFNSENVDYILQSSINANDTSKKIADFSNDDIINRVLRIDRSQSNTVRRPDSTPRNDITSQREKDIREKDNFVEIIVNVEQPQSEDFIPCSEQPDHPKQKTSNCLAMTDESCGVIQETPIMSPSSTNDMFEQHSSGNVKKLLGKKAVAKFQETFTDWITKYSDEENVVYNQKSRGYVDDRRDRKDSMTNVDAFDKDSRKIVSKHNVSREKEEFLEERNVSIQSPGRLDVNNDKINGATVADNESILGDETFNDSLMNITEHQARLQMFEKDLFGIASQNQTKATKTNSQNDPQREQRTPKKRKQTTRKRNAESEECFVDEDDVVENTPEKKMKTSGNSIVANESDEDMKLSFLTPLLKTAKWIPNTSKQHEIVELRSGASTPKMDKRNERVRNDDDIYKQVNTKMLKNIRWQCDKRDLCFVCSGLSANEISTVKEFAAKHNASYVNQFDHNVTHVILKTVGELNIAKSTLKYVQGIAHGKWLVSYRWIEDCNMQQKLLDEVPYEATTQTDLISSVAGPRNSRLRDKDLFEGFTFLCIEPYDNVSQNQYEDLLRATGATVVNSFDALAKKEGLKGIVIQDNIHDDETIEYWHRITKAAPIIVDWIVECISQYKLFKVTSYSPCLSSQDFCALGYPRELVEEDEGYSDNE</sequence>
<feature type="compositionally biased region" description="Basic residues" evidence="9">
    <location>
        <begin position="1410"/>
        <end position="1419"/>
    </location>
</feature>
<feature type="compositionally biased region" description="Polar residues" evidence="9">
    <location>
        <begin position="1073"/>
        <end position="1088"/>
    </location>
</feature>
<dbReference type="GO" id="GO:0070531">
    <property type="term" value="C:BRCA1-A complex"/>
    <property type="evidence" value="ECO:0007669"/>
    <property type="project" value="TreeGrafter"/>
</dbReference>
<feature type="compositionally biased region" description="Basic and acidic residues" evidence="9">
    <location>
        <begin position="106"/>
        <end position="125"/>
    </location>
</feature>
<feature type="domain" description="BRCT" evidence="10">
    <location>
        <begin position="1635"/>
        <end position="1732"/>
    </location>
</feature>
<feature type="domain" description="BRCT" evidence="10">
    <location>
        <begin position="1531"/>
        <end position="1616"/>
    </location>
</feature>
<feature type="region of interest" description="Disordered" evidence="9">
    <location>
        <begin position="1389"/>
        <end position="1429"/>
    </location>
</feature>
<organism evidence="11 12">
    <name type="scientific">Cyphomyrmex costatus</name>
    <dbReference type="NCBI Taxonomy" id="456900"/>
    <lineage>
        <taxon>Eukaryota</taxon>
        <taxon>Metazoa</taxon>
        <taxon>Ecdysozoa</taxon>
        <taxon>Arthropoda</taxon>
        <taxon>Hexapoda</taxon>
        <taxon>Insecta</taxon>
        <taxon>Pterygota</taxon>
        <taxon>Neoptera</taxon>
        <taxon>Endopterygota</taxon>
        <taxon>Hymenoptera</taxon>
        <taxon>Apocrita</taxon>
        <taxon>Aculeata</taxon>
        <taxon>Formicoidea</taxon>
        <taxon>Formicidae</taxon>
        <taxon>Myrmicinae</taxon>
        <taxon>Cyphomyrmex</taxon>
    </lineage>
</organism>
<feature type="compositionally biased region" description="Polar residues" evidence="9">
    <location>
        <begin position="1389"/>
        <end position="1402"/>
    </location>
</feature>
<evidence type="ECO:0000256" key="8">
    <source>
        <dbReference type="ARBA" id="ARBA00023242"/>
    </source>
</evidence>
<dbReference type="PANTHER" id="PTHR13763:SF0">
    <property type="entry name" value="BREAST CANCER TYPE 1 SUSCEPTIBILITY PROTEIN"/>
    <property type="match status" value="1"/>
</dbReference>
<evidence type="ECO:0000313" key="11">
    <source>
        <dbReference type="EMBL" id="KYM97219.1"/>
    </source>
</evidence>
<evidence type="ECO:0000256" key="9">
    <source>
        <dbReference type="SAM" id="MobiDB-lite"/>
    </source>
</evidence>
<dbReference type="GO" id="GO:0008270">
    <property type="term" value="F:zinc ion binding"/>
    <property type="evidence" value="ECO:0007669"/>
    <property type="project" value="UniProtKB-KW"/>
</dbReference>
<feature type="compositionally biased region" description="Basic and acidic residues" evidence="9">
    <location>
        <begin position="67"/>
        <end position="85"/>
    </location>
</feature>
<reference evidence="11 12" key="1">
    <citation type="submission" date="2016-03" db="EMBL/GenBank/DDBJ databases">
        <title>Cyphomyrmex costatus WGS genome.</title>
        <authorList>
            <person name="Nygaard S."/>
            <person name="Hu H."/>
            <person name="Boomsma J."/>
            <person name="Zhang G."/>
        </authorList>
    </citation>
    <scope>NUCLEOTIDE SEQUENCE [LARGE SCALE GENOMIC DNA]</scope>
    <source>
        <strain evidence="11">MS0001</strain>
        <tissue evidence="11">Whole body</tissue>
    </source>
</reference>
<keyword evidence="4" id="KW-0227">DNA damage</keyword>
<accession>A0A151IBZ4</accession>
<dbReference type="SMART" id="SM00292">
    <property type="entry name" value="BRCT"/>
    <property type="match status" value="2"/>
</dbReference>
<feature type="compositionally biased region" description="Basic residues" evidence="9">
    <location>
        <begin position="204"/>
        <end position="213"/>
    </location>
</feature>
<dbReference type="GO" id="GO:0004842">
    <property type="term" value="F:ubiquitin-protein transferase activity"/>
    <property type="evidence" value="ECO:0007669"/>
    <property type="project" value="TreeGrafter"/>
</dbReference>
<keyword evidence="12" id="KW-1185">Reference proteome</keyword>
<feature type="region of interest" description="Disordered" evidence="9">
    <location>
        <begin position="59"/>
        <end position="137"/>
    </location>
</feature>
<dbReference type="EMBL" id="KQ978076">
    <property type="protein sequence ID" value="KYM97219.1"/>
    <property type="molecule type" value="Genomic_DNA"/>
</dbReference>
<proteinExistence type="predicted"/>
<feature type="compositionally biased region" description="Basic and acidic residues" evidence="9">
    <location>
        <begin position="1159"/>
        <end position="1176"/>
    </location>
</feature>
<evidence type="ECO:0000259" key="10">
    <source>
        <dbReference type="PROSITE" id="PS50172"/>
    </source>
</evidence>